<organism evidence="3 4">
    <name type="scientific">Perkinsus chesapeaki</name>
    <name type="common">Clam parasite</name>
    <name type="synonym">Perkinsus andrewsi</name>
    <dbReference type="NCBI Taxonomy" id="330153"/>
    <lineage>
        <taxon>Eukaryota</taxon>
        <taxon>Sar</taxon>
        <taxon>Alveolata</taxon>
        <taxon>Perkinsozoa</taxon>
        <taxon>Perkinsea</taxon>
        <taxon>Perkinsida</taxon>
        <taxon>Perkinsidae</taxon>
        <taxon>Perkinsus</taxon>
    </lineage>
</organism>
<evidence type="ECO:0000313" key="4">
    <source>
        <dbReference type="Proteomes" id="UP000591131"/>
    </source>
</evidence>
<keyword evidence="2" id="KW-0472">Membrane</keyword>
<feature type="transmembrane region" description="Helical" evidence="2">
    <location>
        <begin position="162"/>
        <end position="183"/>
    </location>
</feature>
<dbReference type="Proteomes" id="UP000591131">
    <property type="component" value="Unassembled WGS sequence"/>
</dbReference>
<accession>A0A7J6N4M9</accession>
<keyword evidence="2" id="KW-0812">Transmembrane</keyword>
<dbReference type="GO" id="GO:0003746">
    <property type="term" value="F:translation elongation factor activity"/>
    <property type="evidence" value="ECO:0007669"/>
    <property type="project" value="UniProtKB-KW"/>
</dbReference>
<protein>
    <submittedName>
        <fullName evidence="3">Transcription elongation factor SPT4</fullName>
    </submittedName>
</protein>
<dbReference type="AlphaFoldDB" id="A0A7J6N4M9"/>
<feature type="transmembrane region" description="Helical" evidence="2">
    <location>
        <begin position="50"/>
        <end position="68"/>
    </location>
</feature>
<sequence length="583" mass="62983">MGASLTLLAVCRHYSWFDRSILDGRAEAWKQRWRSEGDMLGVASQDDTPWWSDLAVFILGLLLCLWSLRISAVSETVHRAQYTVPPEVIGNPLEDDPSHDGYYDQKVKPSWSSNQSMIALWLLVVIPVSQSLTLPCLVRFLPVGLTMHFLYLLVCCWIWFRSYSGCCGGVVPVLCAIIAWLAFSVVPCLPSPRSLCVALLAAGSVAMIALGQLEALSVCCSGPLPADYTQPALTVSALMVLGLAAATFYAYNQILPLQNALMGKEGLLVQIEVCFTVSVNAVVVLAYLIAILRSPTWSPPPTGPSKTVNIEMGALEDPGTDWDSGSDSAAAAATGVGSNKGRSMIGSRDIEDGPSEDGVLDREWPAEGETVQLCGLTSFPWMNGEHGTVVGYDMQHNRYAIKLQDGAIKSVRLFNLRRPKSIGARNGNEGASPNDDEAEEDFSWMQNYGSQTPPPPPPSINYAAANSRRPSFANSSTPSTVSRLGEFVRDEMSALADLAGDIRNRGITGVMKDAVAEAKDIVSNQAGGATGAEESMEQSLEVVTTGYTDIFVIFNTVTNGAEVCREQRHCHNYWAIVIIATGM</sequence>
<feature type="transmembrane region" description="Helical" evidence="2">
    <location>
        <begin position="233"/>
        <end position="252"/>
    </location>
</feature>
<evidence type="ECO:0000313" key="3">
    <source>
        <dbReference type="EMBL" id="KAF4677901.1"/>
    </source>
</evidence>
<keyword evidence="3" id="KW-0251">Elongation factor</keyword>
<dbReference type="OrthoDB" id="419212at2759"/>
<proteinExistence type="predicted"/>
<evidence type="ECO:0000256" key="1">
    <source>
        <dbReference type="SAM" id="MobiDB-lite"/>
    </source>
</evidence>
<feature type="transmembrane region" description="Helical" evidence="2">
    <location>
        <begin position="273"/>
        <end position="292"/>
    </location>
</feature>
<feature type="compositionally biased region" description="Low complexity" evidence="1">
    <location>
        <begin position="321"/>
        <end position="335"/>
    </location>
</feature>
<keyword evidence="2" id="KW-1133">Transmembrane helix</keyword>
<reference evidence="3 4" key="1">
    <citation type="submission" date="2020-04" db="EMBL/GenBank/DDBJ databases">
        <title>Perkinsus chesapeaki whole genome sequence.</title>
        <authorList>
            <person name="Bogema D.R."/>
        </authorList>
    </citation>
    <scope>NUCLEOTIDE SEQUENCE [LARGE SCALE GENOMIC DNA]</scope>
    <source>
        <strain evidence="3">ATCC PRA-425</strain>
    </source>
</reference>
<gene>
    <name evidence="3" type="primary">SUPT4H1_2</name>
    <name evidence="3" type="ORF">FOL47_008967</name>
</gene>
<evidence type="ECO:0000256" key="2">
    <source>
        <dbReference type="SAM" id="Phobius"/>
    </source>
</evidence>
<name>A0A7J6N4M9_PERCH</name>
<feature type="region of interest" description="Disordered" evidence="1">
    <location>
        <begin position="320"/>
        <end position="357"/>
    </location>
</feature>
<keyword evidence="4" id="KW-1185">Reference proteome</keyword>
<dbReference type="EMBL" id="JAAPAO010000006">
    <property type="protein sequence ID" value="KAF4677901.1"/>
    <property type="molecule type" value="Genomic_DNA"/>
</dbReference>
<feature type="transmembrane region" description="Helical" evidence="2">
    <location>
        <begin position="195"/>
        <end position="213"/>
    </location>
</feature>
<keyword evidence="3" id="KW-0648">Protein biosynthesis</keyword>
<comment type="caution">
    <text evidence="3">The sequence shown here is derived from an EMBL/GenBank/DDBJ whole genome shotgun (WGS) entry which is preliminary data.</text>
</comment>